<dbReference type="PROSITE" id="PS51384">
    <property type="entry name" value="FAD_FR"/>
    <property type="match status" value="1"/>
</dbReference>
<dbReference type="InterPro" id="IPR017927">
    <property type="entry name" value="FAD-bd_FR_type"/>
</dbReference>
<dbReference type="Gene3D" id="2.40.30.10">
    <property type="entry name" value="Translation factors"/>
    <property type="match status" value="1"/>
</dbReference>
<dbReference type="InterPro" id="IPR001041">
    <property type="entry name" value="2Fe-2S_ferredoxin-type"/>
</dbReference>
<feature type="domain" description="FAD-binding FR-type" evidence="2">
    <location>
        <begin position="102"/>
        <end position="200"/>
    </location>
</feature>
<dbReference type="PANTHER" id="PTHR47354:SF5">
    <property type="entry name" value="PROTEIN RFBI"/>
    <property type="match status" value="1"/>
</dbReference>
<dbReference type="InterPro" id="IPR008333">
    <property type="entry name" value="Cbr1-like_FAD-bd_dom"/>
</dbReference>
<dbReference type="Proteomes" id="UP000254343">
    <property type="component" value="Unassembled WGS sequence"/>
</dbReference>
<dbReference type="GO" id="GO:0051537">
    <property type="term" value="F:2 iron, 2 sulfur cluster binding"/>
    <property type="evidence" value="ECO:0007669"/>
    <property type="project" value="InterPro"/>
</dbReference>
<dbReference type="GO" id="GO:0004497">
    <property type="term" value="F:monooxygenase activity"/>
    <property type="evidence" value="ECO:0007669"/>
    <property type="project" value="UniProtKB-KW"/>
</dbReference>
<keyword evidence="3" id="KW-0503">Monooxygenase</keyword>
<organism evidence="3 4">
    <name type="scientific">Afipia felis</name>
    <name type="common">Cat scratch disease bacillus</name>
    <dbReference type="NCBI Taxonomy" id="1035"/>
    <lineage>
        <taxon>Bacteria</taxon>
        <taxon>Pseudomonadati</taxon>
        <taxon>Pseudomonadota</taxon>
        <taxon>Alphaproteobacteria</taxon>
        <taxon>Hyphomicrobiales</taxon>
        <taxon>Nitrobacteraceae</taxon>
        <taxon>Afipia</taxon>
    </lineage>
</organism>
<reference evidence="3 4" key="1">
    <citation type="submission" date="2018-06" db="EMBL/GenBank/DDBJ databases">
        <authorList>
            <consortium name="Pathogen Informatics"/>
            <person name="Doyle S."/>
        </authorList>
    </citation>
    <scope>NUCLEOTIDE SEQUENCE [LARGE SCALE GENOMIC DNA]</scope>
    <source>
        <strain evidence="3 4">NCTC12722</strain>
    </source>
</reference>
<dbReference type="PRINTS" id="PR00410">
    <property type="entry name" value="PHEHYDRXLASE"/>
</dbReference>
<evidence type="ECO:0000313" key="3">
    <source>
        <dbReference type="EMBL" id="SUU86628.1"/>
    </source>
</evidence>
<dbReference type="PROSITE" id="PS00197">
    <property type="entry name" value="2FE2S_FER_1"/>
    <property type="match status" value="1"/>
</dbReference>
<evidence type="ECO:0000259" key="1">
    <source>
        <dbReference type="PROSITE" id="PS51085"/>
    </source>
</evidence>
<dbReference type="PROSITE" id="PS51085">
    <property type="entry name" value="2FE2S_FER_2"/>
    <property type="match status" value="1"/>
</dbReference>
<dbReference type="CDD" id="cd00207">
    <property type="entry name" value="fer2"/>
    <property type="match status" value="1"/>
</dbReference>
<dbReference type="PANTHER" id="PTHR47354">
    <property type="entry name" value="NADH OXIDOREDUCTASE HCR"/>
    <property type="match status" value="1"/>
</dbReference>
<dbReference type="SUPFAM" id="SSF54292">
    <property type="entry name" value="2Fe-2S ferredoxin-like"/>
    <property type="match status" value="1"/>
</dbReference>
<evidence type="ECO:0000259" key="2">
    <source>
        <dbReference type="PROSITE" id="PS51384"/>
    </source>
</evidence>
<accession>A0A380WCC2</accession>
<dbReference type="InterPro" id="IPR001433">
    <property type="entry name" value="OxRdtase_FAD/NAD-bd"/>
</dbReference>
<dbReference type="SUPFAM" id="SSF52343">
    <property type="entry name" value="Ferredoxin reductase-like, C-terminal NADP-linked domain"/>
    <property type="match status" value="1"/>
</dbReference>
<dbReference type="InterPro" id="IPR017938">
    <property type="entry name" value="Riboflavin_synthase-like_b-brl"/>
</dbReference>
<dbReference type="OrthoDB" id="9806195at2"/>
<dbReference type="Gene3D" id="3.10.20.30">
    <property type="match status" value="1"/>
</dbReference>
<evidence type="ECO:0000313" key="4">
    <source>
        <dbReference type="Proteomes" id="UP000254343"/>
    </source>
</evidence>
<protein>
    <submittedName>
        <fullName evidence="3">Toluene-4-monooxygenase electron transfer component</fullName>
    </submittedName>
</protein>
<dbReference type="Pfam" id="PF00970">
    <property type="entry name" value="FAD_binding_6"/>
    <property type="match status" value="1"/>
</dbReference>
<dbReference type="AlphaFoldDB" id="A0A380WCC2"/>
<dbReference type="Pfam" id="PF00111">
    <property type="entry name" value="Fer2"/>
    <property type="match status" value="1"/>
</dbReference>
<gene>
    <name evidence="3" type="primary">tmoF</name>
    <name evidence="3" type="ORF">NCTC12722_03858</name>
</gene>
<keyword evidence="3" id="KW-0560">Oxidoreductase</keyword>
<proteinExistence type="predicted"/>
<dbReference type="Gene3D" id="3.40.50.80">
    <property type="entry name" value="Nucleotide-binding domain of ferredoxin-NADP reductase (FNR) module"/>
    <property type="match status" value="1"/>
</dbReference>
<feature type="domain" description="2Fe-2S ferredoxin-type" evidence="1">
    <location>
        <begin position="2"/>
        <end position="94"/>
    </location>
</feature>
<dbReference type="InterPro" id="IPR012675">
    <property type="entry name" value="Beta-grasp_dom_sf"/>
</dbReference>
<name>A0A380WCC2_AFIFE</name>
<dbReference type="Pfam" id="PF00175">
    <property type="entry name" value="NAD_binding_1"/>
    <property type="match status" value="1"/>
</dbReference>
<dbReference type="InterPro" id="IPR039261">
    <property type="entry name" value="FNR_nucleotide-bd"/>
</dbReference>
<dbReference type="InterPro" id="IPR036010">
    <property type="entry name" value="2Fe-2S_ferredoxin-like_sf"/>
</dbReference>
<dbReference type="InterPro" id="IPR006058">
    <property type="entry name" value="2Fe2S_fd_BS"/>
</dbReference>
<dbReference type="InterPro" id="IPR050415">
    <property type="entry name" value="MRET"/>
</dbReference>
<dbReference type="EMBL" id="UIGB01000001">
    <property type="protein sequence ID" value="SUU86628.1"/>
    <property type="molecule type" value="Genomic_DNA"/>
</dbReference>
<sequence>MMLVEVVDRKGERAAFAVEPGQRILHAGLMKGIGLPHECGTGTCGNCKASVMTGTVSNLWPQAPGARVCRRSGEVLLCQTAATSALQVKLNSAFFAPYQPPCAIRTGRLMLKRLLTSEVGLFDVLLDEPMKYLPGQFVLLSLPGIEGPRAYSMISHEPDEARLSLLIRRSQDGQFTSRIFEGQCDERVEVFGPLGRATFTTAEQRPFVAIAGGSGIAGMMAIIRHALAGHHFAQYPSHLYFGLRHPDASYLLDELSEFVEQSPGKLQVTVAFSDVTSAEAIAARYPLLRFSFGPVHEIARDHVRGAVEADGAQKPLFFVGGPPPMVDATMRALITQCKISPTEIRYDRFG</sequence>
<dbReference type="SUPFAM" id="SSF63380">
    <property type="entry name" value="Riboflavin synthase domain-like"/>
    <property type="match status" value="1"/>
</dbReference>